<keyword evidence="1" id="KW-1185">Reference proteome</keyword>
<dbReference type="AlphaFoldDB" id="A0AA85IY87"/>
<name>A0AA85IY87_TRIRE</name>
<sequence>MNSRMNTFEKKVNDGLDSLTMPKCSLILTAINARAQWDELQLEVAEGNSKETILSKHGRSQEEIKNYMDCLKTAYQYYWGEEAYNKIEKILHQFENYKINKMVECSRKKALA</sequence>
<dbReference type="WBParaSite" id="TREG1_117840.1">
    <property type="protein sequence ID" value="TREG1_117840.1"/>
    <property type="gene ID" value="TREG1_117840"/>
</dbReference>
<reference evidence="2" key="2">
    <citation type="submission" date="2023-11" db="UniProtKB">
        <authorList>
            <consortium name="WormBaseParasite"/>
        </authorList>
    </citation>
    <scope>IDENTIFICATION</scope>
</reference>
<organism evidence="1 2">
    <name type="scientific">Trichobilharzia regenti</name>
    <name type="common">Nasal bird schistosome</name>
    <dbReference type="NCBI Taxonomy" id="157069"/>
    <lineage>
        <taxon>Eukaryota</taxon>
        <taxon>Metazoa</taxon>
        <taxon>Spiralia</taxon>
        <taxon>Lophotrochozoa</taxon>
        <taxon>Platyhelminthes</taxon>
        <taxon>Trematoda</taxon>
        <taxon>Digenea</taxon>
        <taxon>Strigeidida</taxon>
        <taxon>Schistosomatoidea</taxon>
        <taxon>Schistosomatidae</taxon>
        <taxon>Trichobilharzia</taxon>
    </lineage>
</organism>
<proteinExistence type="predicted"/>
<reference evidence="1" key="1">
    <citation type="submission" date="2022-06" db="EMBL/GenBank/DDBJ databases">
        <authorList>
            <person name="Berger JAMES D."/>
            <person name="Berger JAMES D."/>
        </authorList>
    </citation>
    <scope>NUCLEOTIDE SEQUENCE [LARGE SCALE GENOMIC DNA]</scope>
</reference>
<evidence type="ECO:0000313" key="1">
    <source>
        <dbReference type="Proteomes" id="UP000050795"/>
    </source>
</evidence>
<protein>
    <submittedName>
        <fullName evidence="2">Uncharacterized protein</fullName>
    </submittedName>
</protein>
<accession>A0AA85IY87</accession>
<evidence type="ECO:0000313" key="2">
    <source>
        <dbReference type="WBParaSite" id="TREG1_117840.1"/>
    </source>
</evidence>
<dbReference type="Proteomes" id="UP000050795">
    <property type="component" value="Unassembled WGS sequence"/>
</dbReference>